<feature type="signal peptide" evidence="9">
    <location>
        <begin position="1"/>
        <end position="20"/>
    </location>
</feature>
<dbReference type="OrthoDB" id="192611at2759"/>
<dbReference type="FunFam" id="1.10.132.130:FF:000001">
    <property type="entry name" value="Vacuolar-processing enzyme beta-isozyme"/>
    <property type="match status" value="1"/>
</dbReference>
<evidence type="ECO:0000256" key="8">
    <source>
        <dbReference type="SAM" id="MobiDB-lite"/>
    </source>
</evidence>
<reference evidence="11" key="1">
    <citation type="submission" date="2022-05" db="EMBL/GenBank/DDBJ databases">
        <title>The Musa troglodytarum L. genome provides insights into the mechanism of non-climacteric behaviour and enrichment of carotenoids.</title>
        <authorList>
            <person name="Wang J."/>
        </authorList>
    </citation>
    <scope>NUCLEOTIDE SEQUENCE</scope>
    <source>
        <tissue evidence="11">Leaf</tissue>
    </source>
</reference>
<dbReference type="PIRSF" id="PIRSF500139">
    <property type="entry name" value="AE"/>
    <property type="match status" value="1"/>
</dbReference>
<dbReference type="Pfam" id="PF01650">
    <property type="entry name" value="Peptidase_C13"/>
    <property type="match status" value="2"/>
</dbReference>
<evidence type="ECO:0000256" key="5">
    <source>
        <dbReference type="ARBA" id="ARBA00022807"/>
    </source>
</evidence>
<gene>
    <name evidence="11" type="ORF">MUK42_28939</name>
</gene>
<dbReference type="PIRSF" id="PIRSF019663">
    <property type="entry name" value="Legumain"/>
    <property type="match status" value="1"/>
</dbReference>
<feature type="chain" id="PRO_5039618468" evidence="9">
    <location>
        <begin position="21"/>
        <end position="495"/>
    </location>
</feature>
<dbReference type="PANTHER" id="PTHR12000">
    <property type="entry name" value="HEMOGLOBINASE FAMILY MEMBER"/>
    <property type="match status" value="1"/>
</dbReference>
<protein>
    <submittedName>
        <fullName evidence="11">Vacuolar-processing enzyme</fullName>
    </submittedName>
</protein>
<evidence type="ECO:0000256" key="6">
    <source>
        <dbReference type="ARBA" id="ARBA00023157"/>
    </source>
</evidence>
<dbReference type="FunFam" id="3.40.50.1460:FF:000005">
    <property type="entry name" value="Vacuolar-processing enzyme beta-isozyme"/>
    <property type="match status" value="1"/>
</dbReference>
<dbReference type="Gene3D" id="3.40.50.1460">
    <property type="match status" value="1"/>
</dbReference>
<evidence type="ECO:0000256" key="9">
    <source>
        <dbReference type="SAM" id="SignalP"/>
    </source>
</evidence>
<dbReference type="CDD" id="cd21115">
    <property type="entry name" value="legumain_C"/>
    <property type="match status" value="1"/>
</dbReference>
<dbReference type="GO" id="GO:0051603">
    <property type="term" value="P:proteolysis involved in protein catabolic process"/>
    <property type="evidence" value="ECO:0007669"/>
    <property type="project" value="InterPro"/>
</dbReference>
<evidence type="ECO:0000256" key="1">
    <source>
        <dbReference type="ARBA" id="ARBA00009941"/>
    </source>
</evidence>
<dbReference type="EMBL" id="CP097506">
    <property type="protein sequence ID" value="URD97534.1"/>
    <property type="molecule type" value="Genomic_DNA"/>
</dbReference>
<dbReference type="GO" id="GO:0006624">
    <property type="term" value="P:vacuolar protein processing"/>
    <property type="evidence" value="ECO:0007669"/>
    <property type="project" value="TreeGrafter"/>
</dbReference>
<dbReference type="PRINTS" id="PR00776">
    <property type="entry name" value="HEMOGLOBNASE"/>
</dbReference>
<keyword evidence="4" id="KW-0378">Hydrolase</keyword>
<dbReference type="GO" id="GO:0004197">
    <property type="term" value="F:cysteine-type endopeptidase activity"/>
    <property type="evidence" value="ECO:0007669"/>
    <property type="project" value="InterPro"/>
</dbReference>
<name>A0A9E7FJR1_9LILI</name>
<dbReference type="AlphaFoldDB" id="A0A9E7FJR1"/>
<feature type="region of interest" description="Disordered" evidence="8">
    <location>
        <begin position="51"/>
        <end position="72"/>
    </location>
</feature>
<accession>A0A9E7FJR1</accession>
<evidence type="ECO:0000259" key="10">
    <source>
        <dbReference type="Pfam" id="PF20985"/>
    </source>
</evidence>
<dbReference type="GO" id="GO:0005773">
    <property type="term" value="C:vacuole"/>
    <property type="evidence" value="ECO:0007669"/>
    <property type="project" value="GOC"/>
</dbReference>
<dbReference type="InterPro" id="IPR043577">
    <property type="entry name" value="AE"/>
</dbReference>
<dbReference type="Pfam" id="PF20985">
    <property type="entry name" value="Legum_prodom"/>
    <property type="match status" value="1"/>
</dbReference>
<keyword evidence="12" id="KW-1185">Reference proteome</keyword>
<keyword evidence="3 9" id="KW-0732">Signal</keyword>
<keyword evidence="6" id="KW-1015">Disulfide bond</keyword>
<evidence type="ECO:0000313" key="11">
    <source>
        <dbReference type="EMBL" id="URD97534.1"/>
    </source>
</evidence>
<evidence type="ECO:0000256" key="3">
    <source>
        <dbReference type="ARBA" id="ARBA00022729"/>
    </source>
</evidence>
<organism evidence="11 12">
    <name type="scientific">Musa troglodytarum</name>
    <name type="common">fe'i banana</name>
    <dbReference type="NCBI Taxonomy" id="320322"/>
    <lineage>
        <taxon>Eukaryota</taxon>
        <taxon>Viridiplantae</taxon>
        <taxon>Streptophyta</taxon>
        <taxon>Embryophyta</taxon>
        <taxon>Tracheophyta</taxon>
        <taxon>Spermatophyta</taxon>
        <taxon>Magnoliopsida</taxon>
        <taxon>Liliopsida</taxon>
        <taxon>Zingiberales</taxon>
        <taxon>Musaceae</taxon>
        <taxon>Musa</taxon>
    </lineage>
</organism>
<evidence type="ECO:0000256" key="7">
    <source>
        <dbReference type="ARBA" id="ARBA00023180"/>
    </source>
</evidence>
<evidence type="ECO:0000256" key="2">
    <source>
        <dbReference type="ARBA" id="ARBA00022670"/>
    </source>
</evidence>
<comment type="similarity">
    <text evidence="1">Belongs to the peptidase C13 family.</text>
</comment>
<dbReference type="Gene3D" id="1.10.132.130">
    <property type="match status" value="1"/>
</dbReference>
<feature type="domain" description="Legumain prodomain" evidence="10">
    <location>
        <begin position="383"/>
        <end position="478"/>
    </location>
</feature>
<keyword evidence="2" id="KW-0645">Protease</keyword>
<keyword evidence="5" id="KW-0788">Thiol protease</keyword>
<sequence>MARSFSLIGRLLFSLPLLWASLFAAPGPGMVAAGRAVGQWDPTIRLPTERAGLDGLGGGVDEKEEEDEETSGTRWALLVAGSSGYGNYRHQADVCHAYQLLRRGGLKEENIVVMMYDDIANNPLNPRAGVIINHPQGHDVYAGVPKDYTGEQVTSKNLYAVLLGIKSAVTGGSGKTMEALVFSVNRLLSAFLHTTIAVQVLKKKHAMNSYKEMVIYVEACESGSIFQGLMPEDLNIYVTTASNAEESSWGTYCPGMDPPPPPEYITCLGDLYSVAWMEDSETHNLKVETVSKQYEAVKVRTSNYNTYSVGSHVMEYGDKNIKPEKLYLYQGFDPANANITENGLSQRMPTGTINQRDADLLFLWKRYERLDESSEDKRRTFMEITETMMHRTHIDRSIDLIGKLIFGSNGGPAILGAVRPSGQALVDDWDCLKSMVRVFESHCGSLTQNGMKHMRAFANICNRGISREAMEEASVGACGNYNSAMWSSSMRGYSA</sequence>
<dbReference type="InterPro" id="IPR048501">
    <property type="entry name" value="Legum_prodom"/>
</dbReference>
<dbReference type="Proteomes" id="UP001055439">
    <property type="component" value="Chromosome 4"/>
</dbReference>
<dbReference type="InterPro" id="IPR001096">
    <property type="entry name" value="Peptidase_C13"/>
</dbReference>
<dbReference type="PANTHER" id="PTHR12000:SF42">
    <property type="entry name" value="LEGUMAIN"/>
    <property type="match status" value="1"/>
</dbReference>
<evidence type="ECO:0000313" key="12">
    <source>
        <dbReference type="Proteomes" id="UP001055439"/>
    </source>
</evidence>
<evidence type="ECO:0000256" key="4">
    <source>
        <dbReference type="ARBA" id="ARBA00022801"/>
    </source>
</evidence>
<keyword evidence="7" id="KW-0325">Glycoprotein</keyword>
<proteinExistence type="inferred from homology"/>
<dbReference type="InterPro" id="IPR046427">
    <property type="entry name" value="Legumain_prodom_sf"/>
</dbReference>